<dbReference type="Proteomes" id="UP001606305">
    <property type="component" value="Unassembled WGS sequence"/>
</dbReference>
<dbReference type="Gene3D" id="3.40.50.2000">
    <property type="entry name" value="Glycogen Phosphorylase B"/>
    <property type="match status" value="2"/>
</dbReference>
<comment type="caution">
    <text evidence="3">The sequence shown here is derived from an EMBL/GenBank/DDBJ whole genome shotgun (WGS) entry which is preliminary data.</text>
</comment>
<dbReference type="GO" id="GO:0016757">
    <property type="term" value="F:glycosyltransferase activity"/>
    <property type="evidence" value="ECO:0007669"/>
    <property type="project" value="UniProtKB-KW"/>
</dbReference>
<evidence type="ECO:0000259" key="2">
    <source>
        <dbReference type="Pfam" id="PF13439"/>
    </source>
</evidence>
<name>A0ABW7G4E8_9BURK</name>
<dbReference type="InterPro" id="IPR001296">
    <property type="entry name" value="Glyco_trans_1"/>
</dbReference>
<dbReference type="PANTHER" id="PTHR45947:SF3">
    <property type="entry name" value="SULFOQUINOVOSYL TRANSFERASE SQD2"/>
    <property type="match status" value="1"/>
</dbReference>
<dbReference type="InterPro" id="IPR050194">
    <property type="entry name" value="Glycosyltransferase_grp1"/>
</dbReference>
<reference evidence="3 4" key="1">
    <citation type="submission" date="2024-09" db="EMBL/GenBank/DDBJ databases">
        <title>Novel species of the genus Pelomonas and Roseateles isolated from streams.</title>
        <authorList>
            <person name="Lu H."/>
        </authorList>
    </citation>
    <scope>NUCLEOTIDE SEQUENCE [LARGE SCALE GENOMIC DNA]</scope>
    <source>
        <strain evidence="3 4">BYS96W</strain>
    </source>
</reference>
<gene>
    <name evidence="3" type="ORF">ACG00X_08235</name>
</gene>
<protein>
    <submittedName>
        <fullName evidence="3">Glycosyltransferase family 4 protein</fullName>
        <ecNumber evidence="3">2.4.-.-</ecNumber>
    </submittedName>
</protein>
<keyword evidence="4" id="KW-1185">Reference proteome</keyword>
<evidence type="ECO:0000313" key="3">
    <source>
        <dbReference type="EMBL" id="MFG6456820.1"/>
    </source>
</evidence>
<evidence type="ECO:0000259" key="1">
    <source>
        <dbReference type="Pfam" id="PF00534"/>
    </source>
</evidence>
<keyword evidence="3" id="KW-0808">Transferase</keyword>
<feature type="domain" description="Glycosyl transferase family 1" evidence="1">
    <location>
        <begin position="189"/>
        <end position="324"/>
    </location>
</feature>
<dbReference type="InterPro" id="IPR028098">
    <property type="entry name" value="Glyco_trans_4-like_N"/>
</dbReference>
<sequence>MLGLRGFPGVQGGVETHAENLCPHLVDQGWDVEVVTRKPYHPPTVGRDWRGLRLTPVWSPRKNGLEPMIHSALAVLRAAVTRPDIVHIQAIGPAFVTPLARLLGLKVVVTHHGPDYDRQKWGGFARLVLRLGERFGMRWSQGQIVISRTIFELVRAKHGVDATIIPNGVVAPDIPTSLGCLDELGLMPRRYVLLVSRLVPEKRHLDLMQAFLAADMPGWKLVLAGAADHESSYVNEVRALAAQSDRIVMAGFRTGLALRELYAHAGVFVLPSSHEGLPIALLEALSYGLPALASAIPANLEVGLAKEAYFELGNREELARKLTLAATTGRVEGSVSTQQVLDRYDWRKVAASTADVYRRLLAGRR</sequence>
<organism evidence="3 4">
    <name type="scientific">Pelomonas nitida</name>
    <dbReference type="NCBI Taxonomy" id="3299027"/>
    <lineage>
        <taxon>Bacteria</taxon>
        <taxon>Pseudomonadati</taxon>
        <taxon>Pseudomonadota</taxon>
        <taxon>Betaproteobacteria</taxon>
        <taxon>Burkholderiales</taxon>
        <taxon>Sphaerotilaceae</taxon>
        <taxon>Roseateles</taxon>
    </lineage>
</organism>
<dbReference type="EC" id="2.4.-.-" evidence="3"/>
<keyword evidence="3" id="KW-0328">Glycosyltransferase</keyword>
<accession>A0ABW7G4E8</accession>
<dbReference type="RefSeq" id="WP_394487597.1">
    <property type="nucleotide sequence ID" value="NZ_JBIGIA010000005.1"/>
</dbReference>
<proteinExistence type="predicted"/>
<dbReference type="CDD" id="cd03801">
    <property type="entry name" value="GT4_PimA-like"/>
    <property type="match status" value="1"/>
</dbReference>
<feature type="domain" description="Glycosyltransferase subfamily 4-like N-terminal" evidence="2">
    <location>
        <begin position="12"/>
        <end position="169"/>
    </location>
</feature>
<dbReference type="PANTHER" id="PTHR45947">
    <property type="entry name" value="SULFOQUINOVOSYL TRANSFERASE SQD2"/>
    <property type="match status" value="1"/>
</dbReference>
<dbReference type="Pfam" id="PF13439">
    <property type="entry name" value="Glyco_transf_4"/>
    <property type="match status" value="1"/>
</dbReference>
<evidence type="ECO:0000313" key="4">
    <source>
        <dbReference type="Proteomes" id="UP001606305"/>
    </source>
</evidence>
<dbReference type="EMBL" id="JBIGIA010000005">
    <property type="protein sequence ID" value="MFG6456820.1"/>
    <property type="molecule type" value="Genomic_DNA"/>
</dbReference>
<dbReference type="SUPFAM" id="SSF53756">
    <property type="entry name" value="UDP-Glycosyltransferase/glycogen phosphorylase"/>
    <property type="match status" value="1"/>
</dbReference>
<dbReference type="Pfam" id="PF00534">
    <property type="entry name" value="Glycos_transf_1"/>
    <property type="match status" value="1"/>
</dbReference>